<sequence length="64" mass="7028">MKKWIIIVIIVIFGVISTAYASKGFLIGQTDSGLYTICYYECVYGTKAITIKAGKLCPISIECD</sequence>
<organism evidence="1">
    <name type="scientific">marine sediment metagenome</name>
    <dbReference type="NCBI Taxonomy" id="412755"/>
    <lineage>
        <taxon>unclassified sequences</taxon>
        <taxon>metagenomes</taxon>
        <taxon>ecological metagenomes</taxon>
    </lineage>
</organism>
<proteinExistence type="predicted"/>
<name>A0A0F9D1I4_9ZZZZ</name>
<comment type="caution">
    <text evidence="1">The sequence shown here is derived from an EMBL/GenBank/DDBJ whole genome shotgun (WGS) entry which is preliminary data.</text>
</comment>
<accession>A0A0F9D1I4</accession>
<gene>
    <name evidence="1" type="ORF">LCGC14_2543580</name>
</gene>
<protein>
    <submittedName>
        <fullName evidence="1">Uncharacterized protein</fullName>
    </submittedName>
</protein>
<dbReference type="AlphaFoldDB" id="A0A0F9D1I4"/>
<dbReference type="EMBL" id="LAZR01041561">
    <property type="protein sequence ID" value="KKL11656.1"/>
    <property type="molecule type" value="Genomic_DNA"/>
</dbReference>
<reference evidence="1" key="1">
    <citation type="journal article" date="2015" name="Nature">
        <title>Complex archaea that bridge the gap between prokaryotes and eukaryotes.</title>
        <authorList>
            <person name="Spang A."/>
            <person name="Saw J.H."/>
            <person name="Jorgensen S.L."/>
            <person name="Zaremba-Niedzwiedzka K."/>
            <person name="Martijn J."/>
            <person name="Lind A.E."/>
            <person name="van Eijk R."/>
            <person name="Schleper C."/>
            <person name="Guy L."/>
            <person name="Ettema T.J."/>
        </authorList>
    </citation>
    <scope>NUCLEOTIDE SEQUENCE</scope>
</reference>
<evidence type="ECO:0000313" key="1">
    <source>
        <dbReference type="EMBL" id="KKL11656.1"/>
    </source>
</evidence>